<proteinExistence type="predicted"/>
<protein>
    <submittedName>
        <fullName evidence="1">Pyocin S6 family toxin immunity protein</fullName>
    </submittedName>
</protein>
<dbReference type="RefSeq" id="WP_247292162.1">
    <property type="nucleotide sequence ID" value="NZ_JAKNRW010000014.1"/>
</dbReference>
<dbReference type="NCBIfam" id="NF040643">
    <property type="entry name" value="S6_alt_immun"/>
    <property type="match status" value="1"/>
</dbReference>
<name>A0ABT0F1Y3_9PSED</name>
<keyword evidence="2" id="KW-1185">Reference proteome</keyword>
<dbReference type="Proteomes" id="UP001299876">
    <property type="component" value="Unassembled WGS sequence"/>
</dbReference>
<dbReference type="InterPro" id="IPR049810">
    <property type="entry name" value="S6_alt_immun-like"/>
</dbReference>
<comment type="caution">
    <text evidence="1">The sequence shown here is derived from an EMBL/GenBank/DDBJ whole genome shotgun (WGS) entry which is preliminary data.</text>
</comment>
<reference evidence="1 2" key="1">
    <citation type="submission" date="2022-02" db="EMBL/GenBank/DDBJ databases">
        <title>Comparative genomics of the first Antarctic Pseudomonas spp. capable of biotransforming 2,4,6-Trinitrotoluene.</title>
        <authorList>
            <person name="Cabrera M.A."/>
            <person name="Marquez S.L."/>
            <person name="Perez-Donoso J.M."/>
        </authorList>
    </citation>
    <scope>NUCLEOTIDE SEQUENCE [LARGE SCALE GENOMIC DNA]</scope>
    <source>
        <strain evidence="1 2">TNT19</strain>
    </source>
</reference>
<dbReference type="EMBL" id="JAKNRW010000014">
    <property type="protein sequence ID" value="MCK1791879.1"/>
    <property type="molecule type" value="Genomic_DNA"/>
</dbReference>
<evidence type="ECO:0000313" key="1">
    <source>
        <dbReference type="EMBL" id="MCK1791879.1"/>
    </source>
</evidence>
<accession>A0ABT0F1Y3</accession>
<sequence>MKYDLKFQIYGIEPDSDRAKYEIDLPATVTADILMPIMGWREEEEAMGSHPLNAAQITAIERLIMLRLPKNLTLHVSSYM</sequence>
<gene>
    <name evidence="1" type="ORF">L9059_17115</name>
</gene>
<organism evidence="1 2">
    <name type="scientific">Pseudomonas violetae</name>
    <dbReference type="NCBI Taxonomy" id="2915813"/>
    <lineage>
        <taxon>Bacteria</taxon>
        <taxon>Pseudomonadati</taxon>
        <taxon>Pseudomonadota</taxon>
        <taxon>Gammaproteobacteria</taxon>
        <taxon>Pseudomonadales</taxon>
        <taxon>Pseudomonadaceae</taxon>
        <taxon>Pseudomonas</taxon>
    </lineage>
</organism>
<evidence type="ECO:0000313" key="2">
    <source>
        <dbReference type="Proteomes" id="UP001299876"/>
    </source>
</evidence>